<comment type="caution">
    <text evidence="2">The sequence shown here is derived from an EMBL/GenBank/DDBJ whole genome shotgun (WGS) entry which is preliminary data.</text>
</comment>
<accession>A0A250XK75</accession>
<feature type="region of interest" description="Disordered" evidence="1">
    <location>
        <begin position="266"/>
        <end position="286"/>
    </location>
</feature>
<evidence type="ECO:0000256" key="1">
    <source>
        <dbReference type="SAM" id="MobiDB-lite"/>
    </source>
</evidence>
<dbReference type="EMBL" id="BEGY01000100">
    <property type="protein sequence ID" value="GAX83491.1"/>
    <property type="molecule type" value="Genomic_DNA"/>
</dbReference>
<evidence type="ECO:0000313" key="2">
    <source>
        <dbReference type="EMBL" id="GAX83491.1"/>
    </source>
</evidence>
<name>A0A250XK75_9CHLO</name>
<dbReference type="AlphaFoldDB" id="A0A250XK75"/>
<evidence type="ECO:0000313" key="3">
    <source>
        <dbReference type="Proteomes" id="UP000232323"/>
    </source>
</evidence>
<proteinExistence type="predicted"/>
<keyword evidence="3" id="KW-1185">Reference proteome</keyword>
<protein>
    <submittedName>
        <fullName evidence="2">Uncharacterized protein</fullName>
    </submittedName>
</protein>
<dbReference type="Proteomes" id="UP000232323">
    <property type="component" value="Unassembled WGS sequence"/>
</dbReference>
<gene>
    <name evidence="2" type="ORF">CEUSTIGMA_g10916.t1</name>
</gene>
<sequence length="299" mass="32471">MSKLLLSTSQQSVSGLYVGGQITIALGNDGVSVWNYENMCRVQNLPLGSSAWILTGAAILCANSSFLCFPLMDCHTQQFFLASCSLKKPGPTALADAPKVGLPAELLSLHCLRLPDSESECAAAVLKSGDIAWLIIQHDSVPQEVLVMKHIKNSVSNQSILQAASSSGNMLALFSQSKTNKTNFYLQQYEWTNQSLQASGPSLPVQCPAPQATCVDFHYTRAFSLVTWSNGMVSVMRHSHTTHTSHSPSLLHLDFSKLLISEQLSSPRVPKASEERKRKAQQAGSSTTSTQYPAFCFCN</sequence>
<organism evidence="2 3">
    <name type="scientific">Chlamydomonas eustigma</name>
    <dbReference type="NCBI Taxonomy" id="1157962"/>
    <lineage>
        <taxon>Eukaryota</taxon>
        <taxon>Viridiplantae</taxon>
        <taxon>Chlorophyta</taxon>
        <taxon>core chlorophytes</taxon>
        <taxon>Chlorophyceae</taxon>
        <taxon>CS clade</taxon>
        <taxon>Chlamydomonadales</taxon>
        <taxon>Chlamydomonadaceae</taxon>
        <taxon>Chlamydomonas</taxon>
    </lineage>
</organism>
<reference evidence="2 3" key="1">
    <citation type="submission" date="2017-08" db="EMBL/GenBank/DDBJ databases">
        <title>Acidophilic green algal genome provides insights into adaptation to an acidic environment.</title>
        <authorList>
            <person name="Hirooka S."/>
            <person name="Hirose Y."/>
            <person name="Kanesaki Y."/>
            <person name="Higuchi S."/>
            <person name="Fujiwara T."/>
            <person name="Onuma R."/>
            <person name="Era A."/>
            <person name="Ohbayashi R."/>
            <person name="Uzuka A."/>
            <person name="Nozaki H."/>
            <person name="Yoshikawa H."/>
            <person name="Miyagishima S.Y."/>
        </authorList>
    </citation>
    <scope>NUCLEOTIDE SEQUENCE [LARGE SCALE GENOMIC DNA]</scope>
    <source>
        <strain evidence="2 3">NIES-2499</strain>
    </source>
</reference>